<organism evidence="2 3">
    <name type="scientific">Halanaerobacter jeridensis</name>
    <dbReference type="NCBI Taxonomy" id="706427"/>
    <lineage>
        <taxon>Bacteria</taxon>
        <taxon>Bacillati</taxon>
        <taxon>Bacillota</taxon>
        <taxon>Clostridia</taxon>
        <taxon>Halanaerobiales</taxon>
        <taxon>Halobacteroidaceae</taxon>
        <taxon>Halanaerobacter</taxon>
    </lineage>
</organism>
<protein>
    <submittedName>
        <fullName evidence="2">Co-chaperonin GroES (HSP10)</fullName>
    </submittedName>
</protein>
<evidence type="ECO:0000313" key="2">
    <source>
        <dbReference type="EMBL" id="MBM7556326.1"/>
    </source>
</evidence>
<dbReference type="RefSeq" id="WP_204701114.1">
    <property type="nucleotide sequence ID" value="NZ_JAFBDQ010000005.1"/>
</dbReference>
<keyword evidence="3" id="KW-1185">Reference proteome</keyword>
<sequence length="269" mass="30088">MTGKNEYQKTKLAKDEREINIDLEKRKTKIKINGNLIGPGIKETEEEDIDYKDQYDNKYRKEDGNLVMLYLDQNNELNWALIDDFKEGDYGLWLDKPAPYYLEQGKIFEQSAEEEDTKGAVLGVKENQYLKEEKRIKNNFLWIYRGDKIVFPEEKEENKKQQNKEQSKAQGQVAASVGSSSEKEKGKQGAATNRNSNNRASYSQTSKNNSGGNSQGSSSGGGQLYVCSGARLKCSAGSTPSQLQVVSGHNSKVCGNLIANVIALVVRKP</sequence>
<reference evidence="2" key="1">
    <citation type="submission" date="2021-01" db="EMBL/GenBank/DDBJ databases">
        <title>Genomic Encyclopedia of Type Strains, Phase IV (KMG-IV): sequencing the most valuable type-strain genomes for metagenomic binning, comparative biology and taxonomic classification.</title>
        <authorList>
            <person name="Goeker M."/>
        </authorList>
    </citation>
    <scope>NUCLEOTIDE SEQUENCE</scope>
    <source>
        <strain evidence="2">DSM 23230</strain>
    </source>
</reference>
<comment type="caution">
    <text evidence="2">The sequence shown here is derived from an EMBL/GenBank/DDBJ whole genome shotgun (WGS) entry which is preliminary data.</text>
</comment>
<evidence type="ECO:0000256" key="1">
    <source>
        <dbReference type="SAM" id="MobiDB-lite"/>
    </source>
</evidence>
<dbReference type="AlphaFoldDB" id="A0A939BRS2"/>
<dbReference type="EMBL" id="JAFBDQ010000005">
    <property type="protein sequence ID" value="MBM7556326.1"/>
    <property type="molecule type" value="Genomic_DNA"/>
</dbReference>
<name>A0A939BRS2_9FIRM</name>
<feature type="compositionally biased region" description="Low complexity" evidence="1">
    <location>
        <begin position="190"/>
        <end position="217"/>
    </location>
</feature>
<evidence type="ECO:0000313" key="3">
    <source>
        <dbReference type="Proteomes" id="UP000774000"/>
    </source>
</evidence>
<gene>
    <name evidence="2" type="ORF">JOC47_001169</name>
</gene>
<feature type="compositionally biased region" description="Basic and acidic residues" evidence="1">
    <location>
        <begin position="155"/>
        <end position="167"/>
    </location>
</feature>
<accession>A0A939BRS2</accession>
<proteinExistence type="predicted"/>
<dbReference type="Proteomes" id="UP000774000">
    <property type="component" value="Unassembled WGS sequence"/>
</dbReference>
<feature type="region of interest" description="Disordered" evidence="1">
    <location>
        <begin position="155"/>
        <end position="220"/>
    </location>
</feature>